<dbReference type="Proteomes" id="UP001292094">
    <property type="component" value="Unassembled WGS sequence"/>
</dbReference>
<organism evidence="2 3">
    <name type="scientific">Petrolisthes manimaculis</name>
    <dbReference type="NCBI Taxonomy" id="1843537"/>
    <lineage>
        <taxon>Eukaryota</taxon>
        <taxon>Metazoa</taxon>
        <taxon>Ecdysozoa</taxon>
        <taxon>Arthropoda</taxon>
        <taxon>Crustacea</taxon>
        <taxon>Multicrustacea</taxon>
        <taxon>Malacostraca</taxon>
        <taxon>Eumalacostraca</taxon>
        <taxon>Eucarida</taxon>
        <taxon>Decapoda</taxon>
        <taxon>Pleocyemata</taxon>
        <taxon>Anomura</taxon>
        <taxon>Galatheoidea</taxon>
        <taxon>Porcellanidae</taxon>
        <taxon>Petrolisthes</taxon>
    </lineage>
</organism>
<gene>
    <name evidence="2" type="ORF">Pmani_022156</name>
</gene>
<feature type="compositionally biased region" description="Basic and acidic residues" evidence="1">
    <location>
        <begin position="67"/>
        <end position="76"/>
    </location>
</feature>
<evidence type="ECO:0000313" key="2">
    <source>
        <dbReference type="EMBL" id="KAK4305990.1"/>
    </source>
</evidence>
<name>A0AAE1U4J8_9EUCA</name>
<feature type="compositionally biased region" description="Polar residues" evidence="1">
    <location>
        <begin position="1"/>
        <end position="12"/>
    </location>
</feature>
<feature type="region of interest" description="Disordered" evidence="1">
    <location>
        <begin position="1"/>
        <end position="24"/>
    </location>
</feature>
<protein>
    <submittedName>
        <fullName evidence="2">Uncharacterized protein</fullName>
    </submittedName>
</protein>
<proteinExistence type="predicted"/>
<dbReference type="AlphaFoldDB" id="A0AAE1U4J8"/>
<sequence length="76" mass="8773">MSSAPQKPSWTATRGEKAKEEGTALQIQKENLTVTVTLRLRKRTTEQLLATRKRNTRNYDRTPNTLNEHHEVSRTP</sequence>
<evidence type="ECO:0000313" key="3">
    <source>
        <dbReference type="Proteomes" id="UP001292094"/>
    </source>
</evidence>
<keyword evidence="3" id="KW-1185">Reference proteome</keyword>
<evidence type="ECO:0000256" key="1">
    <source>
        <dbReference type="SAM" id="MobiDB-lite"/>
    </source>
</evidence>
<dbReference type="EMBL" id="JAWZYT010002202">
    <property type="protein sequence ID" value="KAK4305990.1"/>
    <property type="molecule type" value="Genomic_DNA"/>
</dbReference>
<comment type="caution">
    <text evidence="2">The sequence shown here is derived from an EMBL/GenBank/DDBJ whole genome shotgun (WGS) entry which is preliminary data.</text>
</comment>
<accession>A0AAE1U4J8</accession>
<reference evidence="2" key="1">
    <citation type="submission" date="2023-11" db="EMBL/GenBank/DDBJ databases">
        <title>Genome assemblies of two species of porcelain crab, Petrolisthes cinctipes and Petrolisthes manimaculis (Anomura: Porcellanidae).</title>
        <authorList>
            <person name="Angst P."/>
        </authorList>
    </citation>
    <scope>NUCLEOTIDE SEQUENCE</scope>
    <source>
        <strain evidence="2">PB745_02</strain>
        <tissue evidence="2">Gill</tissue>
    </source>
</reference>
<feature type="region of interest" description="Disordered" evidence="1">
    <location>
        <begin position="46"/>
        <end position="76"/>
    </location>
</feature>